<dbReference type="AlphaFoldDB" id="A0AB73H3P8"/>
<dbReference type="Proteomes" id="UP000528595">
    <property type="component" value="Unassembled WGS sequence"/>
</dbReference>
<accession>A0AB73H3P8</accession>
<feature type="region of interest" description="Disordered" evidence="1">
    <location>
        <begin position="26"/>
        <end position="52"/>
    </location>
</feature>
<dbReference type="EMBL" id="JACIIQ010000072">
    <property type="protein sequence ID" value="MBB5672982.1"/>
    <property type="molecule type" value="Genomic_DNA"/>
</dbReference>
<proteinExistence type="predicted"/>
<comment type="caution">
    <text evidence="2">The sequence shown here is derived from an EMBL/GenBank/DDBJ whole genome shotgun (WGS) entry which is preliminary data.</text>
</comment>
<feature type="compositionally biased region" description="Low complexity" evidence="1">
    <location>
        <begin position="40"/>
        <end position="52"/>
    </location>
</feature>
<dbReference type="RefSeq" id="WP_184579300.1">
    <property type="nucleotide sequence ID" value="NZ_JACIIQ010000072.1"/>
</dbReference>
<reference evidence="2" key="1">
    <citation type="submission" date="2020-08" db="EMBL/GenBank/DDBJ databases">
        <title>Studying the diversity of plant-associated saprophytic bacteria and their role in host health and plant-pathogen interactions.</title>
        <authorList>
            <person name="Potnis N."/>
        </authorList>
    </citation>
    <scope>NUCLEOTIDE SEQUENCE</scope>
    <source>
        <strain evidence="2">F21</strain>
    </source>
</reference>
<evidence type="ECO:0000256" key="1">
    <source>
        <dbReference type="SAM" id="MobiDB-lite"/>
    </source>
</evidence>
<feature type="non-terminal residue" evidence="2">
    <location>
        <position position="1"/>
    </location>
</feature>
<sequence>LGAESALLHVRPLGFTDFIASAGTAQWGQVKSPPSERGWRSSGGLSSSVSENNVKAEKQDASVAFGEPQQISTLHTGRVESSLLCARAVKAQQCSEYWDGIKKGGKNREELAASCQDMAEATVPGLIRAWRSAAEAGSYYAAKFYILGRPFRIGNTIESLDELSIFKEKSEKFALQLVAKGDFNVGVALADAYYPFPEANYRPSLLSQAVEKDAAKALILYEKLGAFLHSESTSDPLVEARLKVLRSSVDASSFNGAASFFGNSQPFVRCGPIDASDNYEGCVESF</sequence>
<name>A0AB73H3P8_9XANT</name>
<gene>
    <name evidence="2" type="ORF">FHR65_004600</name>
</gene>
<protein>
    <submittedName>
        <fullName evidence="2">Uncharacterized protein</fullName>
    </submittedName>
</protein>
<evidence type="ECO:0000313" key="2">
    <source>
        <dbReference type="EMBL" id="MBB5672982.1"/>
    </source>
</evidence>
<organism evidence="2">
    <name type="scientific">Xanthomonas arboricola</name>
    <dbReference type="NCBI Taxonomy" id="56448"/>
    <lineage>
        <taxon>Bacteria</taxon>
        <taxon>Pseudomonadati</taxon>
        <taxon>Pseudomonadota</taxon>
        <taxon>Gammaproteobacteria</taxon>
        <taxon>Lysobacterales</taxon>
        <taxon>Lysobacteraceae</taxon>
        <taxon>Xanthomonas</taxon>
    </lineage>
</organism>